<reference evidence="2 3" key="1">
    <citation type="submission" date="2021-06" db="EMBL/GenBank/DDBJ databases">
        <title>Ecological speciation of a Streptomyces species isolated from different habitats and geographic origins.</title>
        <authorList>
            <person name="Wang J."/>
        </authorList>
    </citation>
    <scope>NUCLEOTIDE SEQUENCE [LARGE SCALE GENOMIC DNA]</scope>
    <source>
        <strain evidence="2 3">FXJ8.012</strain>
    </source>
</reference>
<keyword evidence="3" id="KW-1185">Reference proteome</keyword>
<evidence type="ECO:0000313" key="2">
    <source>
        <dbReference type="EMBL" id="MBZ6151210.1"/>
    </source>
</evidence>
<proteinExistence type="predicted"/>
<feature type="domain" description="Zinc finger CGNR" evidence="1">
    <location>
        <begin position="121"/>
        <end position="163"/>
    </location>
</feature>
<name>A0ABS7W1N5_STROV</name>
<dbReference type="InterPro" id="IPR023286">
    <property type="entry name" value="ABATE_dom_sf"/>
</dbReference>
<gene>
    <name evidence="2" type="ORF">KVH32_08475</name>
</gene>
<dbReference type="EMBL" id="JAHSTP010000002">
    <property type="protein sequence ID" value="MBZ6151210.1"/>
    <property type="molecule type" value="Genomic_DNA"/>
</dbReference>
<dbReference type="RefSeq" id="WP_070390019.1">
    <property type="nucleotide sequence ID" value="NZ_BNEG01000002.1"/>
</dbReference>
<comment type="caution">
    <text evidence="2">The sequence shown here is derived from an EMBL/GenBank/DDBJ whole genome shotgun (WGS) entry which is preliminary data.</text>
</comment>
<dbReference type="InterPro" id="IPR021005">
    <property type="entry name" value="Znf_CGNR"/>
</dbReference>
<dbReference type="Pfam" id="PF11706">
    <property type="entry name" value="zf-CGNR"/>
    <property type="match status" value="1"/>
</dbReference>
<dbReference type="InterPro" id="IPR010852">
    <property type="entry name" value="ABATE"/>
</dbReference>
<dbReference type="SUPFAM" id="SSF160904">
    <property type="entry name" value="Jann2411-like"/>
    <property type="match status" value="1"/>
</dbReference>
<dbReference type="PANTHER" id="PTHR35525:SF3">
    <property type="entry name" value="BLL6575 PROTEIN"/>
    <property type="match status" value="1"/>
</dbReference>
<dbReference type="PANTHER" id="PTHR35525">
    <property type="entry name" value="BLL6575 PROTEIN"/>
    <property type="match status" value="1"/>
</dbReference>
<organism evidence="2 3">
    <name type="scientific">Streptomyces olivaceus</name>
    <dbReference type="NCBI Taxonomy" id="47716"/>
    <lineage>
        <taxon>Bacteria</taxon>
        <taxon>Bacillati</taxon>
        <taxon>Actinomycetota</taxon>
        <taxon>Actinomycetes</taxon>
        <taxon>Kitasatosporales</taxon>
        <taxon>Streptomycetaceae</taxon>
        <taxon>Streptomyces</taxon>
    </lineage>
</organism>
<dbReference type="Pfam" id="PF07336">
    <property type="entry name" value="ABATE"/>
    <property type="match status" value="1"/>
</dbReference>
<evidence type="ECO:0000259" key="1">
    <source>
        <dbReference type="Pfam" id="PF11706"/>
    </source>
</evidence>
<sequence>MDGRAAEDALLELLNTTPVVAGSVRDALGAPADGRAWARAHGGTGSGEEVAVLVAARDALQDVVRGRRDPECLNEFLQDVSSVPGVARGGLEWELRVPDARRLPVELVLTWARVEESRPGRLKPCGNPECRRFLLDRSKPNSARWCSMAECGNRMKARRHYQRVRDAGAGTQ</sequence>
<evidence type="ECO:0000313" key="3">
    <source>
        <dbReference type="Proteomes" id="UP000758701"/>
    </source>
</evidence>
<protein>
    <submittedName>
        <fullName evidence="2">CGNR zinc finger domain-containing protein</fullName>
    </submittedName>
</protein>
<accession>A0ABS7W1N5</accession>
<dbReference type="Gene3D" id="1.10.3300.10">
    <property type="entry name" value="Jann2411-like domain"/>
    <property type="match status" value="1"/>
</dbReference>
<dbReference type="Proteomes" id="UP000758701">
    <property type="component" value="Unassembled WGS sequence"/>
</dbReference>